<reference evidence="1 2" key="2">
    <citation type="submission" date="2019-04" db="EMBL/GenBank/DDBJ databases">
        <authorList>
            <person name="Yang S."/>
            <person name="Wei W."/>
        </authorList>
    </citation>
    <scope>NUCLEOTIDE SEQUENCE [LARGE SCALE GENOMIC DNA]</scope>
    <source>
        <strain evidence="2">ZP60</strain>
    </source>
</reference>
<accession>A0A4D6K8C8</accession>
<dbReference type="KEGG" id="halz:E5139_01720"/>
<protein>
    <submittedName>
        <fullName evidence="1">Uncharacterized protein</fullName>
    </submittedName>
</protein>
<name>A0A4D6K8C8_9EURY</name>
<dbReference type="EMBL" id="CP039375">
    <property type="protein sequence ID" value="QCD64417.1"/>
    <property type="molecule type" value="Genomic_DNA"/>
</dbReference>
<dbReference type="RefSeq" id="WP_015763835.1">
    <property type="nucleotide sequence ID" value="NZ_CP039375.1"/>
</dbReference>
<evidence type="ECO:0000313" key="1">
    <source>
        <dbReference type="EMBL" id="QCD64417.1"/>
    </source>
</evidence>
<gene>
    <name evidence="1" type="ORF">E5139_01720</name>
</gene>
<sequence>MVETRRLVAVFLIGLLVGVAATTAVSLGFQQSLSVSVPSASVSGDCNSTADVSGWTAQVPNRGHQTILLNQTISGPVTGSSLEGDADFRLTIDTNSSEPGCRYEAVLTLPDNFESLTVLHDERTVLRIQNRGDGTSRFWQLNESAA</sequence>
<dbReference type="AlphaFoldDB" id="A0A4D6K8C8"/>
<organism evidence="1 2">
    <name type="scientific">Halomicrobium mukohataei</name>
    <dbReference type="NCBI Taxonomy" id="57705"/>
    <lineage>
        <taxon>Archaea</taxon>
        <taxon>Methanobacteriati</taxon>
        <taxon>Methanobacteriota</taxon>
        <taxon>Stenosarchaea group</taxon>
        <taxon>Halobacteria</taxon>
        <taxon>Halobacteriales</taxon>
        <taxon>Haloarculaceae</taxon>
        <taxon>Halomicrobium</taxon>
    </lineage>
</organism>
<proteinExistence type="predicted"/>
<reference evidence="1 2" key="1">
    <citation type="submission" date="2019-04" db="EMBL/GenBank/DDBJ databases">
        <title>Complete genome sequence of Arthrobacter sp. ZXY-2 associated with effective atrazine degradation and salt adaptation.</title>
        <authorList>
            <person name="Zhao X."/>
        </authorList>
    </citation>
    <scope>NUCLEOTIDE SEQUENCE [LARGE SCALE GENOMIC DNA]</scope>
    <source>
        <strain evidence="2">ZP60</strain>
    </source>
</reference>
<dbReference type="GeneID" id="42177615"/>
<dbReference type="Proteomes" id="UP000297053">
    <property type="component" value="Chromosome"/>
</dbReference>
<evidence type="ECO:0000313" key="2">
    <source>
        <dbReference type="Proteomes" id="UP000297053"/>
    </source>
</evidence>